<dbReference type="PATRIC" id="fig|1178515.4.peg.183"/>
<dbReference type="KEGG" id="pswu:SY83_01055"/>
<dbReference type="Proteomes" id="UP000076927">
    <property type="component" value="Chromosome"/>
</dbReference>
<reference evidence="1 2" key="1">
    <citation type="submission" date="2015-01" db="EMBL/GenBank/DDBJ databases">
        <title>Paenibacillus swuensis/DY6/whole genome sequencing.</title>
        <authorList>
            <person name="Kim M.K."/>
            <person name="Srinivasan S."/>
            <person name="Lee J.-J."/>
        </authorList>
    </citation>
    <scope>NUCLEOTIDE SEQUENCE [LARGE SCALE GENOMIC DNA]</scope>
    <source>
        <strain evidence="1 2">DY6</strain>
    </source>
</reference>
<name>A0A172TNN7_9BACL</name>
<dbReference type="STRING" id="1178515.SY83_01055"/>
<proteinExistence type="predicted"/>
<protein>
    <submittedName>
        <fullName evidence="1">Uncharacterized protein</fullName>
    </submittedName>
</protein>
<gene>
    <name evidence="1" type="ORF">SY83_01055</name>
</gene>
<dbReference type="EMBL" id="CP011388">
    <property type="protein sequence ID" value="ANE48630.1"/>
    <property type="molecule type" value="Genomic_DNA"/>
</dbReference>
<evidence type="ECO:0000313" key="2">
    <source>
        <dbReference type="Proteomes" id="UP000076927"/>
    </source>
</evidence>
<keyword evidence="2" id="KW-1185">Reference proteome</keyword>
<accession>A0A172TNN7</accession>
<sequence>MLTIMSAEMSFNRADGYVGQVEFTLEGHKNPYAITLQKSRKAKEWSYGLHFSGEPGSEDELFAAEDLIEDNDELYEQLVEAAKAKLSQREEEDSEA</sequence>
<dbReference type="AlphaFoldDB" id="A0A172TNN7"/>
<evidence type="ECO:0000313" key="1">
    <source>
        <dbReference type="EMBL" id="ANE48630.1"/>
    </source>
</evidence>
<organism evidence="1 2">
    <name type="scientific">Paenibacillus swuensis</name>
    <dbReference type="NCBI Taxonomy" id="1178515"/>
    <lineage>
        <taxon>Bacteria</taxon>
        <taxon>Bacillati</taxon>
        <taxon>Bacillota</taxon>
        <taxon>Bacilli</taxon>
        <taxon>Bacillales</taxon>
        <taxon>Paenibacillaceae</taxon>
        <taxon>Paenibacillus</taxon>
    </lineage>
</organism>